<reference evidence="1" key="1">
    <citation type="journal article" date="2014" name="PLoS Genet.">
        <title>The Genome of Spironucleus salmonicida Highlights a Fish Pathogen Adapted to Fluctuating Environments.</title>
        <authorList>
            <person name="Xu F."/>
            <person name="Jerlstrom-Hultqvist J."/>
            <person name="Einarsson E."/>
            <person name="Astvaldsson A."/>
            <person name="Svard S.G."/>
            <person name="Andersson J.O."/>
        </authorList>
    </citation>
    <scope>NUCLEOTIDE SEQUENCE</scope>
</reference>
<accession>V6LST0</accession>
<organism evidence="1">
    <name type="scientific">Spironucleus salmonicida</name>
    <dbReference type="NCBI Taxonomy" id="348837"/>
    <lineage>
        <taxon>Eukaryota</taxon>
        <taxon>Metamonada</taxon>
        <taxon>Diplomonadida</taxon>
        <taxon>Hexamitidae</taxon>
        <taxon>Hexamitinae</taxon>
        <taxon>Spironucleus</taxon>
    </lineage>
</organism>
<name>V6LST0_9EUKA</name>
<protein>
    <submittedName>
        <fullName evidence="1">Uncharacterized protein</fullName>
    </submittedName>
</protein>
<dbReference type="EMBL" id="KI546044">
    <property type="protein sequence ID" value="EST47308.1"/>
    <property type="molecule type" value="Genomic_DNA"/>
</dbReference>
<gene>
    <name evidence="1" type="ORF">SS50377_12626</name>
</gene>
<sequence>MKYAYECIISTNQCCSIQQTIFGRIAQNECLESLQKGKAPANESLKIRRRRECAIACLRALYAAQAANPSLNPVLAEQFSAKFGGVEGSELYGKCRALN</sequence>
<evidence type="ECO:0000313" key="1">
    <source>
        <dbReference type="EMBL" id="EST47308.1"/>
    </source>
</evidence>
<proteinExistence type="predicted"/>
<dbReference type="AlphaFoldDB" id="V6LST0"/>